<feature type="transmembrane region" description="Helical" evidence="6">
    <location>
        <begin position="56"/>
        <end position="81"/>
    </location>
</feature>
<feature type="transmembrane region" description="Helical" evidence="6">
    <location>
        <begin position="353"/>
        <end position="373"/>
    </location>
</feature>
<keyword evidence="2" id="KW-0813">Transport</keyword>
<dbReference type="Pfam" id="PF07690">
    <property type="entry name" value="MFS_1"/>
    <property type="match status" value="1"/>
</dbReference>
<keyword evidence="4 6" id="KW-1133">Transmembrane helix</keyword>
<keyword evidence="5 6" id="KW-0472">Membrane</keyword>
<dbReference type="InterPro" id="IPR011701">
    <property type="entry name" value="MFS"/>
</dbReference>
<proteinExistence type="predicted"/>
<keyword evidence="3 6" id="KW-0812">Transmembrane</keyword>
<gene>
    <name evidence="8" type="ORF">TCE0_018f05959</name>
</gene>
<feature type="transmembrane region" description="Helical" evidence="6">
    <location>
        <begin position="181"/>
        <end position="202"/>
    </location>
</feature>
<reference evidence="9" key="1">
    <citation type="journal article" date="2015" name="Genome Announc.">
        <title>Draft genome sequence of Talaromyces cellulolyticus strain Y-94, a source of lignocellulosic biomass-degrading enzymes.</title>
        <authorList>
            <person name="Fujii T."/>
            <person name="Koike H."/>
            <person name="Sawayama S."/>
            <person name="Yano S."/>
            <person name="Inoue H."/>
        </authorList>
    </citation>
    <scope>NUCLEOTIDE SEQUENCE [LARGE SCALE GENOMIC DNA]</scope>
    <source>
        <strain evidence="9">Y-94</strain>
    </source>
</reference>
<feature type="transmembrane region" description="Helical" evidence="6">
    <location>
        <begin position="154"/>
        <end position="174"/>
    </location>
</feature>
<feature type="transmembrane region" description="Helical" evidence="6">
    <location>
        <begin position="385"/>
        <end position="405"/>
    </location>
</feature>
<evidence type="ECO:0000313" key="8">
    <source>
        <dbReference type="EMBL" id="GAM36680.1"/>
    </source>
</evidence>
<dbReference type="AlphaFoldDB" id="A0A510NWP2"/>
<organism evidence="8 9">
    <name type="scientific">Talaromyces pinophilus</name>
    <name type="common">Penicillium pinophilum</name>
    <dbReference type="NCBI Taxonomy" id="128442"/>
    <lineage>
        <taxon>Eukaryota</taxon>
        <taxon>Fungi</taxon>
        <taxon>Dikarya</taxon>
        <taxon>Ascomycota</taxon>
        <taxon>Pezizomycotina</taxon>
        <taxon>Eurotiomycetes</taxon>
        <taxon>Eurotiomycetidae</taxon>
        <taxon>Eurotiales</taxon>
        <taxon>Trichocomaceae</taxon>
        <taxon>Talaromyces</taxon>
        <taxon>Talaromyces sect. Talaromyces</taxon>
    </lineage>
</organism>
<dbReference type="PANTHER" id="PTHR23501">
    <property type="entry name" value="MAJOR FACILITATOR SUPERFAMILY"/>
    <property type="match status" value="1"/>
</dbReference>
<comment type="subcellular location">
    <subcellularLocation>
        <location evidence="1">Membrane</location>
        <topology evidence="1">Multi-pass membrane protein</topology>
    </subcellularLocation>
</comment>
<evidence type="ECO:0000256" key="3">
    <source>
        <dbReference type="ARBA" id="ARBA00022692"/>
    </source>
</evidence>
<feature type="transmembrane region" description="Helical" evidence="6">
    <location>
        <begin position="285"/>
        <end position="305"/>
    </location>
</feature>
<feature type="transmembrane region" description="Helical" evidence="6">
    <location>
        <begin position="254"/>
        <end position="273"/>
    </location>
</feature>
<protein>
    <recommendedName>
        <fullName evidence="7">Major facilitator superfamily (MFS) profile domain-containing protein</fullName>
    </recommendedName>
</protein>
<feature type="domain" description="Major facilitator superfamily (MFS) profile" evidence="7">
    <location>
        <begin position="59"/>
        <end position="547"/>
    </location>
</feature>
<feature type="transmembrane region" description="Helical" evidence="6">
    <location>
        <begin position="524"/>
        <end position="544"/>
    </location>
</feature>
<accession>A0A510NWP2</accession>
<feature type="transmembrane region" description="Helical" evidence="6">
    <location>
        <begin position="326"/>
        <end position="347"/>
    </location>
</feature>
<keyword evidence="9" id="KW-1185">Reference proteome</keyword>
<dbReference type="SUPFAM" id="SSF103473">
    <property type="entry name" value="MFS general substrate transporter"/>
    <property type="match status" value="1"/>
</dbReference>
<dbReference type="GO" id="GO:0005886">
    <property type="term" value="C:plasma membrane"/>
    <property type="evidence" value="ECO:0007669"/>
    <property type="project" value="TreeGrafter"/>
</dbReference>
<dbReference type="InterPro" id="IPR036259">
    <property type="entry name" value="MFS_trans_sf"/>
</dbReference>
<evidence type="ECO:0000256" key="5">
    <source>
        <dbReference type="ARBA" id="ARBA00023136"/>
    </source>
</evidence>
<dbReference type="EMBL" id="DF933814">
    <property type="protein sequence ID" value="GAM36680.1"/>
    <property type="molecule type" value="Genomic_DNA"/>
</dbReference>
<dbReference type="GO" id="GO:0022857">
    <property type="term" value="F:transmembrane transporter activity"/>
    <property type="evidence" value="ECO:0007669"/>
    <property type="project" value="InterPro"/>
</dbReference>
<dbReference type="PANTHER" id="PTHR23501:SF177">
    <property type="entry name" value="MAJOR FACILITATOR SUPERFAMILY (MFS) PROFILE DOMAIN-CONTAINING PROTEIN-RELATED"/>
    <property type="match status" value="1"/>
</dbReference>
<evidence type="ECO:0000313" key="9">
    <source>
        <dbReference type="Proteomes" id="UP000053095"/>
    </source>
</evidence>
<evidence type="ECO:0000259" key="7">
    <source>
        <dbReference type="PROSITE" id="PS50850"/>
    </source>
</evidence>
<name>A0A510NWP2_TALPI</name>
<dbReference type="InterPro" id="IPR020846">
    <property type="entry name" value="MFS_dom"/>
</dbReference>
<evidence type="ECO:0000256" key="6">
    <source>
        <dbReference type="SAM" id="Phobius"/>
    </source>
</evidence>
<feature type="transmembrane region" description="Helical" evidence="6">
    <location>
        <begin position="124"/>
        <end position="142"/>
    </location>
</feature>
<evidence type="ECO:0000256" key="2">
    <source>
        <dbReference type="ARBA" id="ARBA00022448"/>
    </source>
</evidence>
<dbReference type="CDD" id="cd17502">
    <property type="entry name" value="MFS_Azr1_MDR_like"/>
    <property type="match status" value="1"/>
</dbReference>
<dbReference type="PROSITE" id="PS50850">
    <property type="entry name" value="MFS"/>
    <property type="match status" value="1"/>
</dbReference>
<sequence length="567" mass="61624">MSTQSGITAMSKEHVDAAHVSIDSAENGDKDMINKHNTIAPVEEETEFFYLEGWKLWAIMCTLYLNTLLAALDVGIVATAIPAITDDFHQLNYVGWYGGTIFLTLSTTSPVWGKLYKYISARWVYFASILIFLVGSIIAATAKSSIPLIVARALQGLGCSGSIGGSVLMINYVAHPAKQPMFIGLWATVYMISTIVGPLIGGAFTSHVTWQWCFWINLPVGGPVLVAVFLFFHVPKHVKYPKATWKEVILQLDLPGFAFIFSSLVCFTLALQWGDQTKSWSDGSVIATLVMWVVLTIGFLVVEYFQGERAMIPLRLLKTRLQWSNTLYALMVNVAQFQVLFYLPIYFQSVHNQSAIASGVNTLPFIALFALGSMMAGTIVGKTRIFQPILLISGLLATIGAALLYTVDLDSSKARYLGPQVIFGFGIGLGCQVPLMALQSFTPAEDIASVTSIIVTMNSLSGGYFVTAAQSLFTNRLLDSLSTTAPSINSGLVLATGATELHRVFSGEDLTAILSSYMVGIKDVFAWSMAGAAFTAVLALVVPFKKMPPVEDVSAEKKSLDEKEETP</sequence>
<dbReference type="Gene3D" id="1.20.1250.20">
    <property type="entry name" value="MFS general substrate transporter like domains"/>
    <property type="match status" value="1"/>
</dbReference>
<feature type="transmembrane region" description="Helical" evidence="6">
    <location>
        <begin position="93"/>
        <end position="112"/>
    </location>
</feature>
<evidence type="ECO:0000256" key="1">
    <source>
        <dbReference type="ARBA" id="ARBA00004141"/>
    </source>
</evidence>
<feature type="transmembrane region" description="Helical" evidence="6">
    <location>
        <begin position="450"/>
        <end position="473"/>
    </location>
</feature>
<feature type="transmembrane region" description="Helical" evidence="6">
    <location>
        <begin position="214"/>
        <end position="234"/>
    </location>
</feature>
<dbReference type="Proteomes" id="UP000053095">
    <property type="component" value="Unassembled WGS sequence"/>
</dbReference>
<evidence type="ECO:0000256" key="4">
    <source>
        <dbReference type="ARBA" id="ARBA00022989"/>
    </source>
</evidence>
<feature type="transmembrane region" description="Helical" evidence="6">
    <location>
        <begin position="417"/>
        <end position="438"/>
    </location>
</feature>